<evidence type="ECO:0000313" key="2">
    <source>
        <dbReference type="Proteomes" id="UP000008850"/>
    </source>
</evidence>
<proteinExistence type="predicted"/>
<dbReference type="Proteomes" id="UP000008850">
    <property type="component" value="Chromosome"/>
</dbReference>
<dbReference type="AlphaFoldDB" id="G4RF41"/>
<dbReference type="HOGENOM" id="CLU_2118747_0_0_5"/>
<dbReference type="KEGG" id="phl:KKY_2977"/>
<evidence type="ECO:0000313" key="1">
    <source>
        <dbReference type="EMBL" id="AEQ52971.1"/>
    </source>
</evidence>
<dbReference type="EMBL" id="CP003075">
    <property type="protein sequence ID" value="AEQ52971.1"/>
    <property type="molecule type" value="Genomic_DNA"/>
</dbReference>
<accession>G4RF41</accession>
<gene>
    <name evidence="1" type="ordered locus">KKY_2977</name>
</gene>
<keyword evidence="2" id="KW-1185">Reference proteome</keyword>
<organism evidence="1 2">
    <name type="scientific">Pelagibacterium halotolerans (strain DSM 22347 / JCM 15775 / CGMCC 1.7692 / B2)</name>
    <dbReference type="NCBI Taxonomy" id="1082931"/>
    <lineage>
        <taxon>Bacteria</taxon>
        <taxon>Pseudomonadati</taxon>
        <taxon>Pseudomonadota</taxon>
        <taxon>Alphaproteobacteria</taxon>
        <taxon>Hyphomicrobiales</taxon>
        <taxon>Devosiaceae</taxon>
        <taxon>Pelagibacterium</taxon>
    </lineage>
</organism>
<dbReference type="eggNOG" id="ENOG502ZMYF">
    <property type="taxonomic scope" value="Bacteria"/>
</dbReference>
<dbReference type="RefSeq" id="WP_014132118.1">
    <property type="nucleotide sequence ID" value="NC_016078.1"/>
</dbReference>
<name>G4RF41_PELHB</name>
<reference evidence="1 2" key="1">
    <citation type="journal article" date="2012" name="J. Bacteriol.">
        <title>Complete genome sequence of Pelagibacterium halotolerans B2T.</title>
        <authorList>
            <person name="Huo Y.Y."/>
            <person name="Cheng H."/>
            <person name="Han X.F."/>
            <person name="Jiang X.W."/>
            <person name="Sun C."/>
            <person name="Zhang X.Q."/>
            <person name="Zhu X.F."/>
            <person name="Liu Y.F."/>
            <person name="Li P.F."/>
            <person name="Ni P.X."/>
            <person name="Wu M."/>
        </authorList>
    </citation>
    <scope>NUCLEOTIDE SEQUENCE [LARGE SCALE GENOMIC DNA]</scope>
    <source>
        <strain evidence="2">DSM 22347 / JCM 15775 / CGMCC 1.7692 / B2</strain>
    </source>
</reference>
<protein>
    <submittedName>
        <fullName evidence="1">Uncharacterized protein</fullName>
    </submittedName>
</protein>
<sequence>MIGYDSIADSGGGEAASVLWTGRSGRRYLMEREREAGVAMAPSRLYALDDNGVIGWAGTAEDLIGDHRAREKFRRLSAAGARMLSLAAPNDPLAVMTLVWDLEGSRRALGRNAA</sequence>